<dbReference type="EMBL" id="JBHRWR010000001">
    <property type="protein sequence ID" value="MFC3571781.1"/>
    <property type="molecule type" value="Genomic_DNA"/>
</dbReference>
<proteinExistence type="predicted"/>
<feature type="region of interest" description="Disordered" evidence="1">
    <location>
        <begin position="74"/>
        <end position="99"/>
    </location>
</feature>
<comment type="caution">
    <text evidence="2">The sequence shown here is derived from an EMBL/GenBank/DDBJ whole genome shotgun (WGS) entry which is preliminary data.</text>
</comment>
<protein>
    <submittedName>
        <fullName evidence="2">Uncharacterized protein</fullName>
    </submittedName>
</protein>
<evidence type="ECO:0000313" key="2">
    <source>
        <dbReference type="EMBL" id="MFC3571781.1"/>
    </source>
</evidence>
<accession>A0ABV7S6D0</accession>
<name>A0ABV7S6D0_9ACTN</name>
<evidence type="ECO:0000256" key="1">
    <source>
        <dbReference type="SAM" id="MobiDB-lite"/>
    </source>
</evidence>
<dbReference type="RefSeq" id="WP_310781422.1">
    <property type="nucleotide sequence ID" value="NZ_JBHRWR010000001.1"/>
</dbReference>
<organism evidence="2 3">
    <name type="scientific">Streptomyces yaanensis</name>
    <dbReference type="NCBI Taxonomy" id="1142239"/>
    <lineage>
        <taxon>Bacteria</taxon>
        <taxon>Bacillati</taxon>
        <taxon>Actinomycetota</taxon>
        <taxon>Actinomycetes</taxon>
        <taxon>Kitasatosporales</taxon>
        <taxon>Streptomycetaceae</taxon>
        <taxon>Streptomyces</taxon>
    </lineage>
</organism>
<reference evidence="3" key="1">
    <citation type="journal article" date="2019" name="Int. J. Syst. Evol. Microbiol.">
        <title>The Global Catalogue of Microorganisms (GCM) 10K type strain sequencing project: providing services to taxonomists for standard genome sequencing and annotation.</title>
        <authorList>
            <consortium name="The Broad Institute Genomics Platform"/>
            <consortium name="The Broad Institute Genome Sequencing Center for Infectious Disease"/>
            <person name="Wu L."/>
            <person name="Ma J."/>
        </authorList>
    </citation>
    <scope>NUCLEOTIDE SEQUENCE [LARGE SCALE GENOMIC DNA]</scope>
    <source>
        <strain evidence="3">CGMCC 4.7035</strain>
    </source>
</reference>
<evidence type="ECO:0000313" key="3">
    <source>
        <dbReference type="Proteomes" id="UP001595701"/>
    </source>
</evidence>
<gene>
    <name evidence="2" type="ORF">ACFOZ0_00420</name>
</gene>
<sequence>MTAAVDDGAQARGTAEAVQYLTGVRDLVAGAVEVGGQLVTFSAVNTELVRSAVHTSSRSSAVAGCGIEVTSALTGARGGDKARHRGDPGDTSLVDTNRR</sequence>
<keyword evidence="3" id="KW-1185">Reference proteome</keyword>
<dbReference type="Proteomes" id="UP001595701">
    <property type="component" value="Unassembled WGS sequence"/>
</dbReference>
<feature type="compositionally biased region" description="Basic and acidic residues" evidence="1">
    <location>
        <begin position="78"/>
        <end position="88"/>
    </location>
</feature>